<dbReference type="AlphaFoldDB" id="A0A0L8JDT2"/>
<dbReference type="SUPFAM" id="SSF52540">
    <property type="entry name" value="P-loop containing nucleoside triphosphate hydrolases"/>
    <property type="match status" value="1"/>
</dbReference>
<dbReference type="InterPro" id="IPR011990">
    <property type="entry name" value="TPR-like_helical_dom_sf"/>
</dbReference>
<dbReference type="EMBL" id="LGUP01000386">
    <property type="protein sequence ID" value="KOG11815.1"/>
    <property type="molecule type" value="Genomic_DNA"/>
</dbReference>
<dbReference type="OrthoDB" id="483at2"/>
<reference evidence="4 5" key="1">
    <citation type="submission" date="2015-06" db="EMBL/GenBank/DDBJ databases">
        <authorList>
            <person name="Hoefler B.C."/>
            <person name="Straight P.D."/>
        </authorList>
    </citation>
    <scope>NUCLEOTIDE SEQUENCE [LARGE SCALE GENOMIC DNA]</scope>
    <source>
        <strain evidence="4 5">NRRL 3427</strain>
    </source>
</reference>
<accession>A0A0L8JDT2</accession>
<dbReference type="Pfam" id="PF00196">
    <property type="entry name" value="GerE"/>
    <property type="match status" value="1"/>
</dbReference>
<protein>
    <recommendedName>
        <fullName evidence="3">HTH luxR-type domain-containing protein</fullName>
    </recommendedName>
</protein>
<dbReference type="PANTHER" id="PTHR43214">
    <property type="entry name" value="TWO-COMPONENT RESPONSE REGULATOR"/>
    <property type="match status" value="1"/>
</dbReference>
<evidence type="ECO:0000259" key="3">
    <source>
        <dbReference type="PROSITE" id="PS50043"/>
    </source>
</evidence>
<feature type="domain" description="HTH luxR-type" evidence="3">
    <location>
        <begin position="898"/>
        <end position="963"/>
    </location>
</feature>
<dbReference type="InterPro" id="IPR000792">
    <property type="entry name" value="Tscrpt_reg_LuxR_C"/>
</dbReference>
<evidence type="ECO:0000313" key="5">
    <source>
        <dbReference type="Proteomes" id="UP000037023"/>
    </source>
</evidence>
<dbReference type="GO" id="GO:0006355">
    <property type="term" value="P:regulation of DNA-templated transcription"/>
    <property type="evidence" value="ECO:0007669"/>
    <property type="project" value="InterPro"/>
</dbReference>
<dbReference type="InterPro" id="IPR036388">
    <property type="entry name" value="WH-like_DNA-bd_sf"/>
</dbReference>
<dbReference type="RefSeq" id="WP_063738361.1">
    <property type="nucleotide sequence ID" value="NZ_LGUP01000386.1"/>
</dbReference>
<dbReference type="PATRIC" id="fig|1938.6.peg.7162"/>
<sequence length="972" mass="98796">MSGATQAAAPGARLYDRAAELAAVARLSARAAAGSGGVLFVTGSPGEGRTSLLARAAHDFPGTAYRVAAPGHRGPWSAARALFTALAPTPAAGRRALRRARDEGGFGPAVAALVAEAEAEPAAAAALRDGTGAAAALRDGTGGEAALRDGTGGEAVRLGAAGRSPAGRPRPVLICVDDLHLWDAHSRTALAATWREAPGTGSRRPSPVGWLVSAARHHRFPGVPGAETVRLGRLTTAGARALLGDLCPAPAPTPPVVDRLLDEAAGHPGVLAAAVRRLSAAQLTGIAPLPRPAVDDAVLAEVYGGLLDRLPSASRRLLATVAVLALAGRTEVGGASAGTYGRGGGAGAFPTGGRGARTSVDPLEGLVADGLLCRRDGVLGFHDAFLGRAALASARPTWPTRPREAPDTTPRAGNAAAPPVAGAAAPEAAPVVPGAVTSTAPAPDSPNLATAGAAPETAPTATGSASRTALARGAGHRADRLGPSAAVRSLSPLVRGRAQLVRGLAALAGGPVMDAHEALLQAAELLRGRAPVEASDARFLAMEAAWAGGDVAGCLAALDGGEEVPGAERDFAEGLSAALTVRLDEARTTLARVVARDGAADDARLLLRAGSAALVLGDTAAAARVHARALARARAERRTALLPRALEQLAYAELRAGRHSRAERTAREGLRAAEATGQHNVAAHQHAVLALVASVSGDGSAVSEHAGRALATAGPHGLVQAATLAEWALARAELGRGLAAQAAARLVPLVRPGPRGGHFALRMLAVPCFVEAAVAAGRTAEAREAADEYGAWAALGVDGPAPAQLARCRALLSDGEGPGYWFGEAVRRHDGCGNDFERARTLLAYGTWLRRRRRPGAARGPLRDALVTFERAAAGGWAEHARSELRATGGASAGASAAAAAPRELTPQQQRIARLVARGATNQEVADHLSLSPRTVDHHLRGVFVRLGIRSRVELPGVVGRWDAEREARVER</sequence>
<dbReference type="Gene3D" id="1.10.10.10">
    <property type="entry name" value="Winged helix-like DNA-binding domain superfamily/Winged helix DNA-binding domain"/>
    <property type="match status" value="1"/>
</dbReference>
<dbReference type="InterPro" id="IPR016032">
    <property type="entry name" value="Sig_transdc_resp-reg_C-effctor"/>
</dbReference>
<dbReference type="Gene3D" id="1.25.40.10">
    <property type="entry name" value="Tetratricopeptide repeat domain"/>
    <property type="match status" value="1"/>
</dbReference>
<feature type="compositionally biased region" description="Low complexity" evidence="2">
    <location>
        <begin position="412"/>
        <end position="436"/>
    </location>
</feature>
<dbReference type="Pfam" id="PF13191">
    <property type="entry name" value="AAA_16"/>
    <property type="match status" value="1"/>
</dbReference>
<dbReference type="InterPro" id="IPR027417">
    <property type="entry name" value="P-loop_NTPase"/>
</dbReference>
<proteinExistence type="predicted"/>
<dbReference type="SMART" id="SM00421">
    <property type="entry name" value="HTH_LUXR"/>
    <property type="match status" value="1"/>
</dbReference>
<dbReference type="CDD" id="cd06170">
    <property type="entry name" value="LuxR_C_like"/>
    <property type="match status" value="1"/>
</dbReference>
<dbReference type="PROSITE" id="PS50043">
    <property type="entry name" value="HTH_LUXR_2"/>
    <property type="match status" value="1"/>
</dbReference>
<keyword evidence="1" id="KW-0238">DNA-binding</keyword>
<feature type="compositionally biased region" description="Low complexity" evidence="2">
    <location>
        <begin position="449"/>
        <end position="466"/>
    </location>
</feature>
<evidence type="ECO:0000313" key="4">
    <source>
        <dbReference type="EMBL" id="KOG11815.1"/>
    </source>
</evidence>
<dbReference type="PRINTS" id="PR00038">
    <property type="entry name" value="HTHLUXR"/>
</dbReference>
<feature type="region of interest" description="Disordered" evidence="2">
    <location>
        <begin position="395"/>
        <end position="483"/>
    </location>
</feature>
<name>A0A0L8JDT2_STRVR</name>
<dbReference type="InterPro" id="IPR039420">
    <property type="entry name" value="WalR-like"/>
</dbReference>
<evidence type="ECO:0000256" key="2">
    <source>
        <dbReference type="SAM" id="MobiDB-lite"/>
    </source>
</evidence>
<dbReference type="GO" id="GO:0003677">
    <property type="term" value="F:DNA binding"/>
    <property type="evidence" value="ECO:0007669"/>
    <property type="project" value="UniProtKB-KW"/>
</dbReference>
<dbReference type="Proteomes" id="UP000037023">
    <property type="component" value="Unassembled WGS sequence"/>
</dbReference>
<evidence type="ECO:0000256" key="1">
    <source>
        <dbReference type="ARBA" id="ARBA00023125"/>
    </source>
</evidence>
<comment type="caution">
    <text evidence="4">The sequence shown here is derived from an EMBL/GenBank/DDBJ whole genome shotgun (WGS) entry which is preliminary data.</text>
</comment>
<gene>
    <name evidence="4" type="ORF">ADK34_33315</name>
</gene>
<dbReference type="InterPro" id="IPR041664">
    <property type="entry name" value="AAA_16"/>
</dbReference>
<organism evidence="4 5">
    <name type="scientific">Streptomyces viridochromogenes</name>
    <dbReference type="NCBI Taxonomy" id="1938"/>
    <lineage>
        <taxon>Bacteria</taxon>
        <taxon>Bacillati</taxon>
        <taxon>Actinomycetota</taxon>
        <taxon>Actinomycetes</taxon>
        <taxon>Kitasatosporales</taxon>
        <taxon>Streptomycetaceae</taxon>
        <taxon>Streptomyces</taxon>
    </lineage>
</organism>
<dbReference type="PANTHER" id="PTHR43214:SF42">
    <property type="entry name" value="TRANSCRIPTIONAL REGULATORY PROTEIN DESR"/>
    <property type="match status" value="1"/>
</dbReference>
<dbReference type="SUPFAM" id="SSF46894">
    <property type="entry name" value="C-terminal effector domain of the bipartite response regulators"/>
    <property type="match status" value="1"/>
</dbReference>